<dbReference type="Proteomes" id="UP000007089">
    <property type="component" value="Chromosome"/>
</dbReference>
<reference evidence="2" key="1">
    <citation type="submission" date="2009-01" db="EMBL/GenBank/DDBJ databases">
        <title>Complete sequence of Anaeromyxobacter dehalogenans 2CP-1.</title>
        <authorList>
            <consortium name="US DOE Joint Genome Institute"/>
            <person name="Lucas S."/>
            <person name="Copeland A."/>
            <person name="Lapidus A."/>
            <person name="Glavina del Rio T."/>
            <person name="Dalin E."/>
            <person name="Tice H."/>
            <person name="Bruce D."/>
            <person name="Goodwin L."/>
            <person name="Pitluck S."/>
            <person name="Saunders E."/>
            <person name="Brettin T."/>
            <person name="Detter J.C."/>
            <person name="Han C."/>
            <person name="Larimer F."/>
            <person name="Land M."/>
            <person name="Hauser L."/>
            <person name="Kyrpides N."/>
            <person name="Ovchinnikova G."/>
            <person name="Beliaev A.S."/>
            <person name="Richardson P."/>
        </authorList>
    </citation>
    <scope>NUCLEOTIDE SEQUENCE</scope>
    <source>
        <strain evidence="2">2CP-1</strain>
    </source>
</reference>
<dbReference type="PROSITE" id="PS01148">
    <property type="entry name" value="UPF0033"/>
    <property type="match status" value="1"/>
</dbReference>
<name>B8JBC7_ANAD2</name>
<dbReference type="SUPFAM" id="SSF64307">
    <property type="entry name" value="SirA-like"/>
    <property type="match status" value="1"/>
</dbReference>
<sequence length="92" mass="10095">MSGPEPAPSRIDIRAYACPMTWVKTRIALERLAEGERLEVWLRAGEPLESVPRSAEEDGHRVLAVEPLPGAGDGAFRLVLEKRRPADAPVLP</sequence>
<dbReference type="Pfam" id="PF01206">
    <property type="entry name" value="TusA"/>
    <property type="match status" value="1"/>
</dbReference>
<keyword evidence="3" id="KW-1185">Reference proteome</keyword>
<proteinExistence type="predicted"/>
<dbReference type="InterPro" id="IPR036868">
    <property type="entry name" value="TusA-like_sf"/>
</dbReference>
<dbReference type="EMBL" id="CP001359">
    <property type="protein sequence ID" value="ACL65754.1"/>
    <property type="molecule type" value="Genomic_DNA"/>
</dbReference>
<dbReference type="Gene3D" id="3.30.110.40">
    <property type="entry name" value="TusA-like domain"/>
    <property type="match status" value="1"/>
</dbReference>
<dbReference type="InterPro" id="IPR001455">
    <property type="entry name" value="TusA-like"/>
</dbReference>
<protein>
    <submittedName>
        <fullName evidence="2">SirA family protein</fullName>
    </submittedName>
</protein>
<dbReference type="HOGENOM" id="CLU_165255_2_0_7"/>
<dbReference type="AlphaFoldDB" id="B8JBC7"/>
<dbReference type="KEGG" id="acp:A2cp1_2416"/>
<dbReference type="RefSeq" id="WP_012633559.1">
    <property type="nucleotide sequence ID" value="NC_011891.1"/>
</dbReference>
<evidence type="ECO:0000313" key="2">
    <source>
        <dbReference type="EMBL" id="ACL65754.1"/>
    </source>
</evidence>
<accession>B8JBC7</accession>
<feature type="domain" description="UPF0033" evidence="1">
    <location>
        <begin position="11"/>
        <end position="35"/>
    </location>
</feature>
<organism evidence="2 3">
    <name type="scientific">Anaeromyxobacter dehalogenans (strain ATCC BAA-258 / DSM 21875 / 2CP-1)</name>
    <dbReference type="NCBI Taxonomy" id="455488"/>
    <lineage>
        <taxon>Bacteria</taxon>
        <taxon>Pseudomonadati</taxon>
        <taxon>Myxococcota</taxon>
        <taxon>Myxococcia</taxon>
        <taxon>Myxococcales</taxon>
        <taxon>Cystobacterineae</taxon>
        <taxon>Anaeromyxobacteraceae</taxon>
        <taxon>Anaeromyxobacter</taxon>
    </lineage>
</organism>
<dbReference type="CDD" id="cd00291">
    <property type="entry name" value="SirA_YedF_YeeD"/>
    <property type="match status" value="1"/>
</dbReference>
<evidence type="ECO:0000259" key="1">
    <source>
        <dbReference type="PROSITE" id="PS01148"/>
    </source>
</evidence>
<evidence type="ECO:0000313" key="3">
    <source>
        <dbReference type="Proteomes" id="UP000007089"/>
    </source>
</evidence>
<gene>
    <name evidence="2" type="ordered locus">A2cp1_2416</name>
</gene>